<dbReference type="OrthoDB" id="10057873at2759"/>
<organism evidence="2 3">
    <name type="scientific">Danaus chrysippus</name>
    <name type="common">African queen</name>
    <dbReference type="NCBI Taxonomy" id="151541"/>
    <lineage>
        <taxon>Eukaryota</taxon>
        <taxon>Metazoa</taxon>
        <taxon>Ecdysozoa</taxon>
        <taxon>Arthropoda</taxon>
        <taxon>Hexapoda</taxon>
        <taxon>Insecta</taxon>
        <taxon>Pterygota</taxon>
        <taxon>Neoptera</taxon>
        <taxon>Endopterygota</taxon>
        <taxon>Lepidoptera</taxon>
        <taxon>Glossata</taxon>
        <taxon>Ditrysia</taxon>
        <taxon>Papilionoidea</taxon>
        <taxon>Nymphalidae</taxon>
        <taxon>Danainae</taxon>
        <taxon>Danaini</taxon>
        <taxon>Danaina</taxon>
        <taxon>Danaus</taxon>
        <taxon>Anosia</taxon>
    </lineage>
</organism>
<feature type="signal peptide" evidence="1">
    <location>
        <begin position="1"/>
        <end position="20"/>
    </location>
</feature>
<sequence>MNVIYKVFIFLSALALCVRSEENKNEAPNKDKRQTEELVYRTARKQEQVAPVQENQEDDKQDNRNIAEEYRPGQVFSLNVQELLELQPERKNPIKGNQQLQQLYSNSQQDARQNVQQSYYLEPQLSRQVAFQPSHALSVILVPGSQEALTPELLEYLGYIPGQEEIRAQYYKQTQQTPQLQTQNIAPQYQQVDIPYVPKTSKKPTKLRPKTQLVQAQPSAAPQQYLIETTNVQNHHQQVQQQLVPIVQNQRVPQTLRYVTHQPAPTAVQQPIYERPESQGLKVVPPPKLQQLNPQYNYRIQYQQEATPKQYRIVEAPKTQSLRQEQPRLLTNERSLTYLKRFPDAENNDLLCRNKTSMKVYYKDHPKFLISTIFVQYIDQMNTLDMKYHQQR</sequence>
<accession>A0A8J2W5C1</accession>
<dbReference type="EMBL" id="CAKASE010000059">
    <property type="protein sequence ID" value="CAG9568069.1"/>
    <property type="molecule type" value="Genomic_DNA"/>
</dbReference>
<comment type="caution">
    <text evidence="2">The sequence shown here is derived from an EMBL/GenBank/DDBJ whole genome shotgun (WGS) entry which is preliminary data.</text>
</comment>
<feature type="chain" id="PRO_5035225889" evidence="1">
    <location>
        <begin position="21"/>
        <end position="392"/>
    </location>
</feature>
<keyword evidence="3" id="KW-1185">Reference proteome</keyword>
<reference evidence="2" key="1">
    <citation type="submission" date="2021-09" db="EMBL/GenBank/DDBJ databases">
        <authorList>
            <person name="Martin H S."/>
        </authorList>
    </citation>
    <scope>NUCLEOTIDE SEQUENCE</scope>
</reference>
<proteinExistence type="predicted"/>
<evidence type="ECO:0000313" key="3">
    <source>
        <dbReference type="Proteomes" id="UP000789524"/>
    </source>
</evidence>
<protein>
    <submittedName>
        <fullName evidence="2">(African queen) hypothetical protein</fullName>
    </submittedName>
</protein>
<gene>
    <name evidence="2" type="ORF">DCHRY22_LOCUS8124</name>
</gene>
<keyword evidence="1" id="KW-0732">Signal</keyword>
<dbReference type="AlphaFoldDB" id="A0A8J2W5C1"/>
<evidence type="ECO:0000256" key="1">
    <source>
        <dbReference type="SAM" id="SignalP"/>
    </source>
</evidence>
<name>A0A8J2W5C1_9NEOP</name>
<evidence type="ECO:0000313" key="2">
    <source>
        <dbReference type="EMBL" id="CAG9568069.1"/>
    </source>
</evidence>
<dbReference type="Proteomes" id="UP000789524">
    <property type="component" value="Unassembled WGS sequence"/>
</dbReference>